<organism evidence="2 3">
    <name type="scientific">Brevibacillus thermoruber</name>
    <dbReference type="NCBI Taxonomy" id="33942"/>
    <lineage>
        <taxon>Bacteria</taxon>
        <taxon>Bacillati</taxon>
        <taxon>Bacillota</taxon>
        <taxon>Bacilli</taxon>
        <taxon>Bacillales</taxon>
        <taxon>Paenibacillaceae</taxon>
        <taxon>Brevibacillus</taxon>
    </lineage>
</organism>
<reference evidence="2" key="1">
    <citation type="submission" date="2022-12" db="EMBL/GenBank/DDBJ databases">
        <title>Draft genome sequence of the thermophilic strain Brevibacillus thermoruber HT42, isolated from Los Humeros, Puebla, Mexico, with biotechnological potential.</title>
        <authorList>
            <person name="Lara Sanchez J."/>
            <person name="Solis Palacios R."/>
            <person name="Bustos Baena A.S."/>
            <person name="Ruz Baez A.E."/>
            <person name="Espinosa Luna G."/>
            <person name="Oliart Ros R.M."/>
        </authorList>
    </citation>
    <scope>NUCLEOTIDE SEQUENCE</scope>
    <source>
        <strain evidence="2">HT42</strain>
    </source>
</reference>
<dbReference type="Gene3D" id="3.30.1330.40">
    <property type="entry name" value="RutC-like"/>
    <property type="match status" value="1"/>
</dbReference>
<sequence length="127" mass="13681">MAISFVSTDKAPAAIGPYSQAVKAGPFLFASGQIPLRPDGTLVEGDIVEQAHQVFANIKAILAEAGLTLSDVVKATVFIKDMNDFGRLNEVYAEYFGDHKPARSTVEVARLPRDVKVEIEVVAYTGK</sequence>
<dbReference type="PROSITE" id="PS01094">
    <property type="entry name" value="UPF0076"/>
    <property type="match status" value="1"/>
</dbReference>
<dbReference type="Proteomes" id="UP001151071">
    <property type="component" value="Unassembled WGS sequence"/>
</dbReference>
<dbReference type="AlphaFoldDB" id="A0A9X3Z3S0"/>
<comment type="similarity">
    <text evidence="1">Belongs to the RutC family.</text>
</comment>
<dbReference type="InterPro" id="IPR019897">
    <property type="entry name" value="RidA_CS"/>
</dbReference>
<dbReference type="GO" id="GO:0019239">
    <property type="term" value="F:deaminase activity"/>
    <property type="evidence" value="ECO:0007669"/>
    <property type="project" value="TreeGrafter"/>
</dbReference>
<dbReference type="InterPro" id="IPR035959">
    <property type="entry name" value="RutC-like_sf"/>
</dbReference>
<proteinExistence type="inferred from homology"/>
<dbReference type="PANTHER" id="PTHR11803">
    <property type="entry name" value="2-IMINOBUTANOATE/2-IMINOPROPANOATE DEAMINASE RIDA"/>
    <property type="match status" value="1"/>
</dbReference>
<dbReference type="GO" id="GO:0005829">
    <property type="term" value="C:cytosol"/>
    <property type="evidence" value="ECO:0007669"/>
    <property type="project" value="TreeGrafter"/>
</dbReference>
<protein>
    <submittedName>
        <fullName evidence="2">RidA family protein</fullName>
    </submittedName>
</protein>
<evidence type="ECO:0000313" key="3">
    <source>
        <dbReference type="Proteomes" id="UP001151071"/>
    </source>
</evidence>
<keyword evidence="3" id="KW-1185">Reference proteome</keyword>
<name>A0A9X3Z3S0_9BACL</name>
<comment type="caution">
    <text evidence="2">The sequence shown here is derived from an EMBL/GenBank/DDBJ whole genome shotgun (WGS) entry which is preliminary data.</text>
</comment>
<dbReference type="CDD" id="cd00448">
    <property type="entry name" value="YjgF_YER057c_UK114_family"/>
    <property type="match status" value="1"/>
</dbReference>
<evidence type="ECO:0000256" key="1">
    <source>
        <dbReference type="ARBA" id="ARBA00010552"/>
    </source>
</evidence>
<gene>
    <name evidence="2" type="ORF">O3V59_11010</name>
</gene>
<dbReference type="FunFam" id="3.30.1330.40:FF:000001">
    <property type="entry name" value="L-PSP family endoribonuclease"/>
    <property type="match status" value="1"/>
</dbReference>
<dbReference type="PANTHER" id="PTHR11803:SF39">
    <property type="entry name" value="2-IMINOBUTANOATE_2-IMINOPROPANOATE DEAMINASE"/>
    <property type="match status" value="1"/>
</dbReference>
<dbReference type="InterPro" id="IPR006056">
    <property type="entry name" value="RidA"/>
</dbReference>
<dbReference type="InterPro" id="IPR006175">
    <property type="entry name" value="YjgF/YER057c/UK114"/>
</dbReference>
<accession>A0A9X3Z3S0</accession>
<dbReference type="NCBIfam" id="TIGR00004">
    <property type="entry name" value="Rid family detoxifying hydrolase"/>
    <property type="match status" value="1"/>
</dbReference>
<dbReference type="RefSeq" id="WP_029098032.1">
    <property type="nucleotide sequence ID" value="NZ_JAPYYP010000011.1"/>
</dbReference>
<dbReference type="SUPFAM" id="SSF55298">
    <property type="entry name" value="YjgF-like"/>
    <property type="match status" value="1"/>
</dbReference>
<dbReference type="Pfam" id="PF01042">
    <property type="entry name" value="Ribonuc_L-PSP"/>
    <property type="match status" value="1"/>
</dbReference>
<dbReference type="EMBL" id="JAPYYP010000011">
    <property type="protein sequence ID" value="MDA5108890.1"/>
    <property type="molecule type" value="Genomic_DNA"/>
</dbReference>
<evidence type="ECO:0000313" key="2">
    <source>
        <dbReference type="EMBL" id="MDA5108890.1"/>
    </source>
</evidence>